<sequence length="588" mass="63475">MEKHTQPEMRPRPDEPCLNPKIASRHPIFYFIAVILAVNALLQSSLLDPGKRAPQHNPHTQIGNSFPSLIEATIEDLITGLESGVFTSVDLVNAYVVRITEVNSRLHAVTELNPDALAIAAMLDGERRNGNIRGLLHGIPILLKDNIATMDHMNNTAGSYALVGAKVPEDSTIASKLRKSGAIILGKANLSQWAYWRSNNTSSGWSAYGGQVSGAYYPDQDPSGSSSGSGVASSLGLALATLGSETAGSIIAPSERNNLVGIKPTVGLTSRYLVVPISERQDTIGPMARTVKDAAYMLQEIAGVDPKDNYTSAIPFTELPDYVEACKFSALRGKRLGVPRNAIQIFNTASPVIKAFDAALDILRAAGATVIENTNFTVIPSLRSGELDHTILCADFTSNLPAYLSKLSYNPNSITDLQSVRNFTISHPLEAYPDRNVAIWDTSLSLGFNNSSPEFWPIYQEALRMAGPDGLFGALQNHSLDALVLPTNFASVVPAIVGAPVISVPLGAYPADTPVTKNKRGDLVDTAPNVPFGLSFIGDRFSEELLIGLAYAFEQRTKVRGTIQPYVMPKTELEDVVLERKKKEMMSM</sequence>
<dbReference type="Proteomes" id="UP000053317">
    <property type="component" value="Unassembled WGS sequence"/>
</dbReference>
<keyword evidence="4" id="KW-1185">Reference proteome</keyword>
<protein>
    <submittedName>
        <fullName evidence="3">Putative glutamyl-trna amidotransferase subunit a</fullName>
    </submittedName>
</protein>
<feature type="transmembrane region" description="Helical" evidence="1">
    <location>
        <begin position="28"/>
        <end position="47"/>
    </location>
</feature>
<dbReference type="Pfam" id="PF01425">
    <property type="entry name" value="Amidase"/>
    <property type="match status" value="1"/>
</dbReference>
<evidence type="ECO:0000259" key="2">
    <source>
        <dbReference type="Pfam" id="PF01425"/>
    </source>
</evidence>
<evidence type="ECO:0000256" key="1">
    <source>
        <dbReference type="SAM" id="Phobius"/>
    </source>
</evidence>
<dbReference type="AlphaFoldDB" id="A0A0G2G290"/>
<keyword evidence="1" id="KW-1133">Transmembrane helix</keyword>
<dbReference type="InterPro" id="IPR036928">
    <property type="entry name" value="AS_sf"/>
</dbReference>
<feature type="domain" description="Amidase" evidence="2">
    <location>
        <begin position="90"/>
        <end position="546"/>
    </location>
</feature>
<keyword evidence="3" id="KW-0808">Transferase</keyword>
<dbReference type="Gene3D" id="3.90.1300.10">
    <property type="entry name" value="Amidase signature (AS) domain"/>
    <property type="match status" value="1"/>
</dbReference>
<name>A0A0G2G290_PHACM</name>
<proteinExistence type="predicted"/>
<dbReference type="PANTHER" id="PTHR42678:SF34">
    <property type="entry name" value="OS04G0183300 PROTEIN"/>
    <property type="match status" value="1"/>
</dbReference>
<dbReference type="EMBL" id="LCWF01000133">
    <property type="protein sequence ID" value="KKY18008.1"/>
    <property type="molecule type" value="Genomic_DNA"/>
</dbReference>
<dbReference type="SUPFAM" id="SSF75304">
    <property type="entry name" value="Amidase signature (AS) enzymes"/>
    <property type="match status" value="1"/>
</dbReference>
<evidence type="ECO:0000313" key="3">
    <source>
        <dbReference type="EMBL" id="KKY18008.1"/>
    </source>
</evidence>
<dbReference type="InterPro" id="IPR023631">
    <property type="entry name" value="Amidase_dom"/>
</dbReference>
<evidence type="ECO:0000313" key="4">
    <source>
        <dbReference type="Proteomes" id="UP000053317"/>
    </source>
</evidence>
<gene>
    <name evidence="3" type="ORF">UCRPC4_g05211</name>
</gene>
<accession>A0A0G2G290</accession>
<reference evidence="3 4" key="1">
    <citation type="submission" date="2015-05" db="EMBL/GenBank/DDBJ databases">
        <title>Distinctive expansion of gene families associated with plant cell wall degradation and secondary metabolism in the genomes of grapevine trunk pathogens.</title>
        <authorList>
            <person name="Lawrence D.P."/>
            <person name="Travadon R."/>
            <person name="Rolshausen P.E."/>
            <person name="Baumgartner K."/>
        </authorList>
    </citation>
    <scope>NUCLEOTIDE SEQUENCE [LARGE SCALE GENOMIC DNA]</scope>
    <source>
        <strain evidence="3">UCRPC4</strain>
    </source>
</reference>
<keyword evidence="1" id="KW-0812">Transmembrane</keyword>
<comment type="caution">
    <text evidence="3">The sequence shown here is derived from an EMBL/GenBank/DDBJ whole genome shotgun (WGS) entry which is preliminary data.</text>
</comment>
<dbReference type="GO" id="GO:0016740">
    <property type="term" value="F:transferase activity"/>
    <property type="evidence" value="ECO:0007669"/>
    <property type="project" value="UniProtKB-KW"/>
</dbReference>
<keyword evidence="1" id="KW-0472">Membrane</keyword>
<dbReference type="PANTHER" id="PTHR42678">
    <property type="entry name" value="AMIDASE"/>
    <property type="match status" value="1"/>
</dbReference>
<reference evidence="3 4" key="2">
    <citation type="submission" date="2015-05" db="EMBL/GenBank/DDBJ databases">
        <authorList>
            <person name="Morales-Cruz A."/>
            <person name="Amrine K.C."/>
            <person name="Cantu D."/>
        </authorList>
    </citation>
    <scope>NUCLEOTIDE SEQUENCE [LARGE SCALE GENOMIC DNA]</scope>
    <source>
        <strain evidence="3">UCRPC4</strain>
    </source>
</reference>
<organism evidence="3 4">
    <name type="scientific">Phaeomoniella chlamydospora</name>
    <name type="common">Phaeoacremonium chlamydosporum</name>
    <dbReference type="NCBI Taxonomy" id="158046"/>
    <lineage>
        <taxon>Eukaryota</taxon>
        <taxon>Fungi</taxon>
        <taxon>Dikarya</taxon>
        <taxon>Ascomycota</taxon>
        <taxon>Pezizomycotina</taxon>
        <taxon>Eurotiomycetes</taxon>
        <taxon>Chaetothyriomycetidae</taxon>
        <taxon>Phaeomoniellales</taxon>
        <taxon>Phaeomoniellaceae</taxon>
        <taxon>Phaeomoniella</taxon>
    </lineage>
</organism>
<dbReference type="OrthoDB" id="566138at2759"/>